<dbReference type="SUPFAM" id="SSF103481">
    <property type="entry name" value="Multidrug resistance efflux transporter EmrE"/>
    <property type="match status" value="1"/>
</dbReference>
<comment type="similarity">
    <text evidence="2">Belongs to the EamA transporter family.</text>
</comment>
<dbReference type="PANTHER" id="PTHR32322:SF2">
    <property type="entry name" value="EAMA DOMAIN-CONTAINING PROTEIN"/>
    <property type="match status" value="1"/>
</dbReference>
<feature type="transmembrane region" description="Helical" evidence="6">
    <location>
        <begin position="48"/>
        <end position="68"/>
    </location>
</feature>
<feature type="transmembrane region" description="Helical" evidence="6">
    <location>
        <begin position="281"/>
        <end position="300"/>
    </location>
</feature>
<dbReference type="GO" id="GO:0016020">
    <property type="term" value="C:membrane"/>
    <property type="evidence" value="ECO:0007669"/>
    <property type="project" value="UniProtKB-SubCell"/>
</dbReference>
<sequence length="340" mass="33098">MAGETGNGRAGAGWAPTFFVVAAAVCFGTTGTAQALGADSASALSLGAARIVFGGALLAIMAAAGLVWGHRRGAVARAYAPASAGWASLGLVAVGAVGAAAYQPTFFTGTSQNGVAVGTLVALGSAPVLTGLLDWGVRRRAPGWRWAVSTAVAALGVAALTGVFGGGAGSAGAGAALAGGGGGASITPVGLLASLGAGLSYAVYALSSKALLERGWSPTATMGATFGAAAVIMLPVLLGSNLAWLGTARGISTAVWLAVITTGLAYTLFARGLSQLPASRAATLTLVEPLTATVLGVLVLHEQFTAAIVAGLVLLVIGLAVLTSGWRRPRGTGAPPLSPR</sequence>
<feature type="transmembrane region" description="Helical" evidence="6">
    <location>
        <begin position="146"/>
        <end position="166"/>
    </location>
</feature>
<feature type="transmembrane region" description="Helical" evidence="6">
    <location>
        <begin position="114"/>
        <end position="134"/>
    </location>
</feature>
<evidence type="ECO:0000256" key="5">
    <source>
        <dbReference type="ARBA" id="ARBA00023136"/>
    </source>
</evidence>
<keyword evidence="9" id="KW-1185">Reference proteome</keyword>
<evidence type="ECO:0000259" key="7">
    <source>
        <dbReference type="Pfam" id="PF00892"/>
    </source>
</evidence>
<dbReference type="Proteomes" id="UP000306192">
    <property type="component" value="Unassembled WGS sequence"/>
</dbReference>
<comment type="subcellular location">
    <subcellularLocation>
        <location evidence="1">Membrane</location>
        <topology evidence="1">Multi-pass membrane protein</topology>
    </subcellularLocation>
</comment>
<feature type="transmembrane region" description="Helical" evidence="6">
    <location>
        <begin position="80"/>
        <end position="102"/>
    </location>
</feature>
<feature type="transmembrane region" description="Helical" evidence="6">
    <location>
        <begin position="186"/>
        <end position="207"/>
    </location>
</feature>
<feature type="domain" description="EamA" evidence="7">
    <location>
        <begin position="190"/>
        <end position="323"/>
    </location>
</feature>
<feature type="transmembrane region" description="Helical" evidence="6">
    <location>
        <begin position="219"/>
        <end position="238"/>
    </location>
</feature>
<evidence type="ECO:0000313" key="8">
    <source>
        <dbReference type="EMBL" id="TIH40350.1"/>
    </source>
</evidence>
<feature type="transmembrane region" description="Helical" evidence="6">
    <location>
        <begin position="12"/>
        <end position="36"/>
    </location>
</feature>
<reference evidence="8 9" key="1">
    <citation type="journal article" date="2019" name="Microorganisms">
        <title>Systematic Affiliation and Genome Analysis of Subtercola vilae DB165(T) with Particular Emphasis on Cold Adaptation of an Isolate from a High-Altitude Cold Volcano Lake.</title>
        <authorList>
            <person name="Villalobos A.S."/>
            <person name="Wiese J."/>
            <person name="Imhoff J.F."/>
            <person name="Dorador C."/>
            <person name="Keller A."/>
            <person name="Hentschel U."/>
        </authorList>
    </citation>
    <scope>NUCLEOTIDE SEQUENCE [LARGE SCALE GENOMIC DNA]</scope>
    <source>
        <strain evidence="8 9">DB165</strain>
    </source>
</reference>
<keyword evidence="3 6" id="KW-0812">Transmembrane</keyword>
<evidence type="ECO:0000256" key="6">
    <source>
        <dbReference type="SAM" id="Phobius"/>
    </source>
</evidence>
<protein>
    <submittedName>
        <fullName evidence="8">EamA family transporter</fullName>
    </submittedName>
</protein>
<evidence type="ECO:0000313" key="9">
    <source>
        <dbReference type="Proteomes" id="UP000306192"/>
    </source>
</evidence>
<dbReference type="OrthoDB" id="3577499at2"/>
<dbReference type="InterPro" id="IPR000620">
    <property type="entry name" value="EamA_dom"/>
</dbReference>
<feature type="transmembrane region" description="Helical" evidence="6">
    <location>
        <begin position="250"/>
        <end position="269"/>
    </location>
</feature>
<name>A0A4T2C845_9MICO</name>
<organism evidence="8 9">
    <name type="scientific">Subtercola vilae</name>
    <dbReference type="NCBI Taxonomy" id="2056433"/>
    <lineage>
        <taxon>Bacteria</taxon>
        <taxon>Bacillati</taxon>
        <taxon>Actinomycetota</taxon>
        <taxon>Actinomycetes</taxon>
        <taxon>Micrococcales</taxon>
        <taxon>Microbacteriaceae</taxon>
        <taxon>Subtercola</taxon>
    </lineage>
</organism>
<dbReference type="AlphaFoldDB" id="A0A4T2C845"/>
<accession>A0A4T2C845</accession>
<dbReference type="RefSeq" id="WP_136640559.1">
    <property type="nucleotide sequence ID" value="NZ_QYRT01000003.1"/>
</dbReference>
<dbReference type="Gene3D" id="1.10.3730.20">
    <property type="match status" value="1"/>
</dbReference>
<dbReference type="InterPro" id="IPR050638">
    <property type="entry name" value="AA-Vitamin_Transporters"/>
</dbReference>
<evidence type="ECO:0000256" key="1">
    <source>
        <dbReference type="ARBA" id="ARBA00004141"/>
    </source>
</evidence>
<comment type="caution">
    <text evidence="8">The sequence shown here is derived from an EMBL/GenBank/DDBJ whole genome shotgun (WGS) entry which is preliminary data.</text>
</comment>
<feature type="transmembrane region" description="Helical" evidence="6">
    <location>
        <begin position="306"/>
        <end position="326"/>
    </location>
</feature>
<evidence type="ECO:0000256" key="4">
    <source>
        <dbReference type="ARBA" id="ARBA00022989"/>
    </source>
</evidence>
<dbReference type="InterPro" id="IPR037185">
    <property type="entry name" value="EmrE-like"/>
</dbReference>
<evidence type="ECO:0000256" key="2">
    <source>
        <dbReference type="ARBA" id="ARBA00007362"/>
    </source>
</evidence>
<keyword evidence="4 6" id="KW-1133">Transmembrane helix</keyword>
<dbReference type="Pfam" id="PF00892">
    <property type="entry name" value="EamA"/>
    <property type="match status" value="2"/>
</dbReference>
<keyword evidence="5 6" id="KW-0472">Membrane</keyword>
<dbReference type="PANTHER" id="PTHR32322">
    <property type="entry name" value="INNER MEMBRANE TRANSPORTER"/>
    <property type="match status" value="1"/>
</dbReference>
<evidence type="ECO:0000256" key="3">
    <source>
        <dbReference type="ARBA" id="ARBA00022692"/>
    </source>
</evidence>
<gene>
    <name evidence="8" type="ORF">D4765_02010</name>
</gene>
<dbReference type="EMBL" id="QYRT01000003">
    <property type="protein sequence ID" value="TIH40350.1"/>
    <property type="molecule type" value="Genomic_DNA"/>
</dbReference>
<proteinExistence type="inferred from homology"/>
<feature type="domain" description="EamA" evidence="7">
    <location>
        <begin position="18"/>
        <end position="160"/>
    </location>
</feature>